<organism evidence="3 4">
    <name type="scientific">Symbiobacterium terraclitae</name>
    <dbReference type="NCBI Taxonomy" id="557451"/>
    <lineage>
        <taxon>Bacteria</taxon>
        <taxon>Bacillati</taxon>
        <taxon>Bacillota</taxon>
        <taxon>Clostridia</taxon>
        <taxon>Eubacteriales</taxon>
        <taxon>Symbiobacteriaceae</taxon>
        <taxon>Symbiobacterium</taxon>
    </lineage>
</organism>
<dbReference type="Pfam" id="PF13229">
    <property type="entry name" value="Beta_helix"/>
    <property type="match status" value="1"/>
</dbReference>
<comment type="caution">
    <text evidence="3">The sequence shown here is derived from an EMBL/GenBank/DDBJ whole genome shotgun (WGS) entry which is preliminary data.</text>
</comment>
<evidence type="ECO:0000313" key="3">
    <source>
        <dbReference type="EMBL" id="MBP2017427.1"/>
    </source>
</evidence>
<feature type="domain" description="Right handed beta helix" evidence="2">
    <location>
        <begin position="182"/>
        <end position="316"/>
    </location>
</feature>
<reference evidence="3 4" key="1">
    <citation type="submission" date="2021-03" db="EMBL/GenBank/DDBJ databases">
        <title>Genomic Encyclopedia of Type Strains, Phase IV (KMG-IV): sequencing the most valuable type-strain genomes for metagenomic binning, comparative biology and taxonomic classification.</title>
        <authorList>
            <person name="Goeker M."/>
        </authorList>
    </citation>
    <scope>NUCLEOTIDE SEQUENCE [LARGE SCALE GENOMIC DNA]</scope>
    <source>
        <strain evidence="3 4">DSM 27138</strain>
    </source>
</reference>
<evidence type="ECO:0000313" key="4">
    <source>
        <dbReference type="Proteomes" id="UP001519289"/>
    </source>
</evidence>
<gene>
    <name evidence="3" type="ORF">J2Z79_000810</name>
</gene>
<dbReference type="SUPFAM" id="SSF51126">
    <property type="entry name" value="Pectin lyase-like"/>
    <property type="match status" value="2"/>
</dbReference>
<dbReference type="Gene3D" id="2.160.20.10">
    <property type="entry name" value="Single-stranded right-handed beta-helix, Pectin lyase-like"/>
    <property type="match status" value="1"/>
</dbReference>
<evidence type="ECO:0000259" key="2">
    <source>
        <dbReference type="Pfam" id="PF13229"/>
    </source>
</evidence>
<name>A0ABS4JPF8_9FIRM</name>
<dbReference type="InterPro" id="IPR012334">
    <property type="entry name" value="Pectin_lyas_fold"/>
</dbReference>
<proteinExistence type="predicted"/>
<dbReference type="Proteomes" id="UP001519289">
    <property type="component" value="Unassembled WGS sequence"/>
</dbReference>
<dbReference type="InterPro" id="IPR006626">
    <property type="entry name" value="PbH1"/>
</dbReference>
<dbReference type="SMART" id="SM00710">
    <property type="entry name" value="PbH1"/>
    <property type="match status" value="7"/>
</dbReference>
<accession>A0ABS4JPF8</accession>
<sequence length="346" mass="36238">MAVRRVPADYRTIQEAVAASGPGDTVRVTGGVYTGTVTIGPGRDGLAVIGSGPDNVILQGEGEEAGFAITGSARVTLAGFTVIGFLNGIQVATSDNVIRDMVAADCIDEGFDVLPDASRNLFIRVLSRNNGGEGIEINGAANWVIGSEFESNGDDGIDINGEGNLASENRASGHFRGENPAGITMEGNRNLAVNNRLVGNRWGLSTDAAGLLVFGNVMSRNSELGALFQDAADSLVLANEFSCHGEEGIHFNGATRIRVILNKAEENGTEGFELSSNTTALVVDDNEVKGNGLGGIRLTLTARDDVVRRNELEENNPDLLNEAPADAGNVLDENDCETSQPPGFCC</sequence>
<dbReference type="InterPro" id="IPR039448">
    <property type="entry name" value="Beta_helix"/>
</dbReference>
<protein>
    <recommendedName>
        <fullName evidence="2">Right handed beta helix domain-containing protein</fullName>
    </recommendedName>
</protein>
<dbReference type="RefSeq" id="WP_209465570.1">
    <property type="nucleotide sequence ID" value="NZ_JAGGLG010000004.1"/>
</dbReference>
<feature type="region of interest" description="Disordered" evidence="1">
    <location>
        <begin position="311"/>
        <end position="335"/>
    </location>
</feature>
<evidence type="ECO:0000256" key="1">
    <source>
        <dbReference type="SAM" id="MobiDB-lite"/>
    </source>
</evidence>
<dbReference type="InterPro" id="IPR011050">
    <property type="entry name" value="Pectin_lyase_fold/virulence"/>
</dbReference>
<keyword evidence="4" id="KW-1185">Reference proteome</keyword>
<dbReference type="EMBL" id="JAGGLG010000004">
    <property type="protein sequence ID" value="MBP2017427.1"/>
    <property type="molecule type" value="Genomic_DNA"/>
</dbReference>